<comment type="caution">
    <text evidence="6">The sequence shown here is derived from an EMBL/GenBank/DDBJ whole genome shotgun (WGS) entry which is preliminary data.</text>
</comment>
<evidence type="ECO:0000256" key="2">
    <source>
        <dbReference type="ARBA" id="ARBA00022676"/>
    </source>
</evidence>
<dbReference type="EMBL" id="JAWXYG010000006">
    <property type="protein sequence ID" value="KAK4270080.1"/>
    <property type="molecule type" value="Genomic_DNA"/>
</dbReference>
<proteinExistence type="inferred from homology"/>
<accession>A0AAE1KCN3</accession>
<keyword evidence="7" id="KW-1185">Reference proteome</keyword>
<dbReference type="GO" id="GO:0080043">
    <property type="term" value="F:quercetin 3-O-glucosyltransferase activity"/>
    <property type="evidence" value="ECO:0007669"/>
    <property type="project" value="TreeGrafter"/>
</dbReference>
<dbReference type="GO" id="GO:0080044">
    <property type="term" value="F:quercetin 7-O-glucosyltransferase activity"/>
    <property type="evidence" value="ECO:0007669"/>
    <property type="project" value="TreeGrafter"/>
</dbReference>
<dbReference type="Proteomes" id="UP001293593">
    <property type="component" value="Unassembled WGS sequence"/>
</dbReference>
<dbReference type="FunFam" id="3.40.50.2000:FF:000019">
    <property type="entry name" value="Glycosyltransferase"/>
    <property type="match status" value="1"/>
</dbReference>
<keyword evidence="3 4" id="KW-0808">Transferase</keyword>
<evidence type="ECO:0000313" key="6">
    <source>
        <dbReference type="EMBL" id="KAK4270080.1"/>
    </source>
</evidence>
<dbReference type="PROSITE" id="PS00375">
    <property type="entry name" value="UDPGT"/>
    <property type="match status" value="1"/>
</dbReference>
<evidence type="ECO:0000256" key="1">
    <source>
        <dbReference type="ARBA" id="ARBA00009995"/>
    </source>
</evidence>
<dbReference type="Pfam" id="PF00201">
    <property type="entry name" value="UDPGT"/>
    <property type="match status" value="1"/>
</dbReference>
<dbReference type="PANTHER" id="PTHR11926">
    <property type="entry name" value="GLUCOSYL/GLUCURONOSYL TRANSFERASES"/>
    <property type="match status" value="1"/>
</dbReference>
<dbReference type="InterPro" id="IPR035595">
    <property type="entry name" value="UDP_glycos_trans_CS"/>
</dbReference>
<gene>
    <name evidence="6" type="ORF">QN277_023162</name>
</gene>
<protein>
    <recommendedName>
        <fullName evidence="5">Glycosyltransferase</fullName>
        <ecNumber evidence="5">2.4.1.-</ecNumber>
    </recommendedName>
</protein>
<evidence type="ECO:0000256" key="5">
    <source>
        <dbReference type="RuleBase" id="RU362057"/>
    </source>
</evidence>
<evidence type="ECO:0000256" key="4">
    <source>
        <dbReference type="RuleBase" id="RU003718"/>
    </source>
</evidence>
<dbReference type="CDD" id="cd03784">
    <property type="entry name" value="GT1_Gtf-like"/>
    <property type="match status" value="1"/>
</dbReference>
<evidence type="ECO:0000313" key="7">
    <source>
        <dbReference type="Proteomes" id="UP001293593"/>
    </source>
</evidence>
<sequence length="464" mass="52685">MASKQEKAHCLLVSYPSQGHINPMLQFCKRLESHHQVKVTFVTTRSFWKQATITEPNYISDSIALETISDGYDEGASPELKNTKTYSQSFQQVGSLTLSDLLHKLLNNNLPVDCVVYDSFLPWVLDVAKNFGLLAAAFLTQPCFVNTIYFHLHQGILKLPINIKESGKILLPGLPELEPSDLPSFLYLQYGMYPIFWDLLVDPFNNIGKADWVLSNTVYELEPEVVDWMRKMWPVKTIGPTVPSMFLDKRIQDDQDYGISMFKPSNDLCMNWLHHKPKASVVYVSFGSLATLNEDQIEEIALGLIQIPNYFLWVVRESEQSKLPKNIQELVLDKGLIVTWCPQLQVLSHEAVGCFVTHCGWNSTLEALSLGVPMIGIPHWSDQTTNLKYIVDVWKVGLRALMDEKGIVRREMLRHCIKEVMESEKGKEMKKNATKWMNLVKGSMDPGGSSDKNAAEFITLILSK</sequence>
<dbReference type="PANTHER" id="PTHR11926:SF1540">
    <property type="entry name" value="GLYCOSYLTRANSFERASE"/>
    <property type="match status" value="1"/>
</dbReference>
<dbReference type="Gene3D" id="3.40.50.2000">
    <property type="entry name" value="Glycogen Phosphorylase B"/>
    <property type="match status" value="2"/>
</dbReference>
<evidence type="ECO:0000256" key="3">
    <source>
        <dbReference type="ARBA" id="ARBA00022679"/>
    </source>
</evidence>
<keyword evidence="2 4" id="KW-0328">Glycosyltransferase</keyword>
<name>A0AAE1KCN3_9FABA</name>
<dbReference type="FunFam" id="3.40.50.2000:FF:000057">
    <property type="entry name" value="Glycosyltransferase"/>
    <property type="match status" value="1"/>
</dbReference>
<dbReference type="InterPro" id="IPR002213">
    <property type="entry name" value="UDP_glucos_trans"/>
</dbReference>
<dbReference type="SUPFAM" id="SSF53756">
    <property type="entry name" value="UDP-Glycosyltransferase/glycogen phosphorylase"/>
    <property type="match status" value="1"/>
</dbReference>
<dbReference type="AlphaFoldDB" id="A0AAE1KCN3"/>
<dbReference type="EC" id="2.4.1.-" evidence="5"/>
<comment type="similarity">
    <text evidence="1 4">Belongs to the UDP-glycosyltransferase family.</text>
</comment>
<dbReference type="GO" id="GO:0032787">
    <property type="term" value="P:monocarboxylic acid metabolic process"/>
    <property type="evidence" value="ECO:0007669"/>
    <property type="project" value="UniProtKB-ARBA"/>
</dbReference>
<organism evidence="6 7">
    <name type="scientific">Acacia crassicarpa</name>
    <name type="common">northern wattle</name>
    <dbReference type="NCBI Taxonomy" id="499986"/>
    <lineage>
        <taxon>Eukaryota</taxon>
        <taxon>Viridiplantae</taxon>
        <taxon>Streptophyta</taxon>
        <taxon>Embryophyta</taxon>
        <taxon>Tracheophyta</taxon>
        <taxon>Spermatophyta</taxon>
        <taxon>Magnoliopsida</taxon>
        <taxon>eudicotyledons</taxon>
        <taxon>Gunneridae</taxon>
        <taxon>Pentapetalae</taxon>
        <taxon>rosids</taxon>
        <taxon>fabids</taxon>
        <taxon>Fabales</taxon>
        <taxon>Fabaceae</taxon>
        <taxon>Caesalpinioideae</taxon>
        <taxon>mimosoid clade</taxon>
        <taxon>Acacieae</taxon>
        <taxon>Acacia</taxon>
    </lineage>
</organism>
<reference evidence="6" key="1">
    <citation type="submission" date="2023-10" db="EMBL/GenBank/DDBJ databases">
        <title>Chromosome-level genome of the transformable northern wattle, Acacia crassicarpa.</title>
        <authorList>
            <person name="Massaro I."/>
            <person name="Sinha N.R."/>
            <person name="Poethig S."/>
            <person name="Leichty A.R."/>
        </authorList>
    </citation>
    <scope>NUCLEOTIDE SEQUENCE</scope>
    <source>
        <strain evidence="6">Acra3RX</strain>
        <tissue evidence="6">Leaf</tissue>
    </source>
</reference>